<dbReference type="OrthoDB" id="9809970at2"/>
<sequence length="430" mass="47062">MLLKKERLLLDTNNITTIDVEEQARKAQKAGKPLSTLSTTDKNDALLTIADELEKNSSFILEENQKDLAKGKEKNFDQAYMDRLLLTKERVKDFADGLREVVNLKDPVGDILSEWTLDNGLNVKKKTVSLGVIGMIYEARPNVTVDATGLALKSGNAIVLKGGSSALYSNKAIVSVIHSALKKTKIPVDAVQFIASTDRRATEKLFTLKQYIDVLIPRGGASLIETVVQKATIPVLETGVGNVHVYVDKEADVEKALNIIVNAKTDRPAVCNALETVLLHKDWFNSNKEVLIAMLKDHDITVHGDEEAVKMIPGSLVAEEKDWTDEYLSLDLAVKLVDDIEEAIAHIEKYGTKHSEAIITENQTAADQFIQEVDAAAVYHNASTRFTDGSALGYGAEIGISTQKLHARGPMGLPALTTTKLCIYGNGQIR</sequence>
<dbReference type="PIRSF" id="PIRSF000151">
    <property type="entry name" value="GPR"/>
    <property type="match status" value="1"/>
</dbReference>
<dbReference type="FunFam" id="3.40.309.10:FF:000006">
    <property type="entry name" value="Gamma-glutamyl phosphate reductase"/>
    <property type="match status" value="1"/>
</dbReference>
<dbReference type="UniPathway" id="UPA00098">
    <property type="reaction ID" value="UER00360"/>
</dbReference>
<dbReference type="InterPro" id="IPR000965">
    <property type="entry name" value="GPR_dom"/>
</dbReference>
<dbReference type="EMBL" id="PDOE01000004">
    <property type="protein sequence ID" value="RKL67038.1"/>
    <property type="molecule type" value="Genomic_DNA"/>
</dbReference>
<evidence type="ECO:0000256" key="3">
    <source>
        <dbReference type="ARBA" id="ARBA00022650"/>
    </source>
</evidence>
<dbReference type="InterPro" id="IPR015590">
    <property type="entry name" value="Aldehyde_DH_dom"/>
</dbReference>
<evidence type="ECO:0000256" key="1">
    <source>
        <dbReference type="ARBA" id="ARBA00004985"/>
    </source>
</evidence>
<name>A0A3A9K6I4_9BACI</name>
<evidence type="ECO:0000256" key="4">
    <source>
        <dbReference type="ARBA" id="ARBA00022857"/>
    </source>
</evidence>
<comment type="function">
    <text evidence="7">Catalyzes the NADPH-dependent reduction of L-glutamate 5-phosphate into L-glutamate 5-semialdehyde and phosphate. The product spontaneously undergoes cyclization to form 1-pyrroline-5-carboxylate.</text>
</comment>
<dbReference type="Gene3D" id="3.40.309.10">
    <property type="entry name" value="Aldehyde Dehydrogenase, Chain A, domain 2"/>
    <property type="match status" value="1"/>
</dbReference>
<dbReference type="PANTHER" id="PTHR11063:SF8">
    <property type="entry name" value="DELTA-1-PYRROLINE-5-CARBOXYLATE SYNTHASE"/>
    <property type="match status" value="1"/>
</dbReference>
<dbReference type="HAMAP" id="MF_00412">
    <property type="entry name" value="ProA"/>
    <property type="match status" value="1"/>
</dbReference>
<keyword evidence="10" id="KW-1185">Reference proteome</keyword>
<evidence type="ECO:0000313" key="9">
    <source>
        <dbReference type="EMBL" id="RKL67038.1"/>
    </source>
</evidence>
<dbReference type="GO" id="GO:0050661">
    <property type="term" value="F:NADP binding"/>
    <property type="evidence" value="ECO:0007669"/>
    <property type="project" value="InterPro"/>
</dbReference>
<dbReference type="InterPro" id="IPR012134">
    <property type="entry name" value="Glu-5-SA_DH"/>
</dbReference>
<keyword evidence="7" id="KW-0963">Cytoplasm</keyword>
<comment type="pathway">
    <text evidence="1 7">Amino-acid biosynthesis; L-proline biosynthesis; L-glutamate 5-semialdehyde from L-glutamate: step 2/2.</text>
</comment>
<comment type="subcellular location">
    <subcellularLocation>
        <location evidence="7">Cytoplasm</location>
    </subcellularLocation>
</comment>
<dbReference type="CDD" id="cd07079">
    <property type="entry name" value="ALDH_F18-19_ProA-GPR"/>
    <property type="match status" value="1"/>
</dbReference>
<proteinExistence type="inferred from homology"/>
<dbReference type="SUPFAM" id="SSF53720">
    <property type="entry name" value="ALDH-like"/>
    <property type="match status" value="1"/>
</dbReference>
<comment type="catalytic activity">
    <reaction evidence="6 7">
        <text>L-glutamate 5-semialdehyde + phosphate + NADP(+) = L-glutamyl 5-phosphate + NADPH + H(+)</text>
        <dbReference type="Rhea" id="RHEA:19541"/>
        <dbReference type="ChEBI" id="CHEBI:15378"/>
        <dbReference type="ChEBI" id="CHEBI:43474"/>
        <dbReference type="ChEBI" id="CHEBI:57783"/>
        <dbReference type="ChEBI" id="CHEBI:58066"/>
        <dbReference type="ChEBI" id="CHEBI:58274"/>
        <dbReference type="ChEBI" id="CHEBI:58349"/>
        <dbReference type="EC" id="1.2.1.41"/>
    </reaction>
</comment>
<evidence type="ECO:0000256" key="6">
    <source>
        <dbReference type="ARBA" id="ARBA00049024"/>
    </source>
</evidence>
<evidence type="ECO:0000256" key="7">
    <source>
        <dbReference type="HAMAP-Rule" id="MF_00412"/>
    </source>
</evidence>
<evidence type="ECO:0000313" key="10">
    <source>
        <dbReference type="Proteomes" id="UP000281498"/>
    </source>
</evidence>
<keyword evidence="2 7" id="KW-0028">Amino-acid biosynthesis</keyword>
<dbReference type="InterPro" id="IPR020593">
    <property type="entry name" value="G-glutamylP_reductase_CS"/>
</dbReference>
<dbReference type="GO" id="GO:0005737">
    <property type="term" value="C:cytoplasm"/>
    <property type="evidence" value="ECO:0007669"/>
    <property type="project" value="UniProtKB-SubCell"/>
</dbReference>
<evidence type="ECO:0000256" key="5">
    <source>
        <dbReference type="ARBA" id="ARBA00023002"/>
    </source>
</evidence>
<organism evidence="9 10">
    <name type="scientific">Salipaludibacillus neizhouensis</name>
    <dbReference type="NCBI Taxonomy" id="885475"/>
    <lineage>
        <taxon>Bacteria</taxon>
        <taxon>Bacillati</taxon>
        <taxon>Bacillota</taxon>
        <taxon>Bacilli</taxon>
        <taxon>Bacillales</taxon>
        <taxon>Bacillaceae</taxon>
    </lineage>
</organism>
<comment type="similarity">
    <text evidence="7">Belongs to the gamma-glutamyl phosphate reductase family.</text>
</comment>
<dbReference type="InterPro" id="IPR016163">
    <property type="entry name" value="Ald_DH_C"/>
</dbReference>
<keyword evidence="4 7" id="KW-0521">NADP</keyword>
<evidence type="ECO:0000259" key="8">
    <source>
        <dbReference type="Pfam" id="PF00171"/>
    </source>
</evidence>
<comment type="caution">
    <text evidence="9">The sequence shown here is derived from an EMBL/GenBank/DDBJ whole genome shotgun (WGS) entry which is preliminary data.</text>
</comment>
<dbReference type="GO" id="GO:0004350">
    <property type="term" value="F:glutamate-5-semialdehyde dehydrogenase activity"/>
    <property type="evidence" value="ECO:0007669"/>
    <property type="project" value="UniProtKB-UniRule"/>
</dbReference>
<protein>
    <recommendedName>
        <fullName evidence="7">Gamma-glutamyl phosphate reductase</fullName>
        <shortName evidence="7">GPR</shortName>
        <ecNumber evidence="7">1.2.1.41</ecNumber>
    </recommendedName>
    <alternativeName>
        <fullName evidence="7">Glutamate-5-semialdehyde dehydrogenase</fullName>
    </alternativeName>
    <alternativeName>
        <fullName evidence="7">Glutamyl-gamma-semialdehyde dehydrogenase</fullName>
        <shortName evidence="7">GSA dehydrogenase</shortName>
    </alternativeName>
</protein>
<keyword evidence="3 7" id="KW-0641">Proline biosynthesis</keyword>
<feature type="domain" description="Aldehyde dehydrogenase" evidence="8">
    <location>
        <begin position="9"/>
        <end position="311"/>
    </location>
</feature>
<dbReference type="NCBIfam" id="TIGR00407">
    <property type="entry name" value="proA"/>
    <property type="match status" value="1"/>
</dbReference>
<dbReference type="NCBIfam" id="NF001221">
    <property type="entry name" value="PRK00197.1"/>
    <property type="match status" value="1"/>
</dbReference>
<dbReference type="AlphaFoldDB" id="A0A3A9K6I4"/>
<dbReference type="PANTHER" id="PTHR11063">
    <property type="entry name" value="GLUTAMATE SEMIALDEHYDE DEHYDROGENASE"/>
    <property type="match status" value="1"/>
</dbReference>
<dbReference type="Proteomes" id="UP000281498">
    <property type="component" value="Unassembled WGS sequence"/>
</dbReference>
<dbReference type="EC" id="1.2.1.41" evidence="7"/>
<evidence type="ECO:0000256" key="2">
    <source>
        <dbReference type="ARBA" id="ARBA00022605"/>
    </source>
</evidence>
<dbReference type="Gene3D" id="3.40.605.10">
    <property type="entry name" value="Aldehyde Dehydrogenase, Chain A, domain 1"/>
    <property type="match status" value="1"/>
</dbReference>
<gene>
    <name evidence="7" type="primary">proA</name>
    <name evidence="9" type="ORF">CR203_10990</name>
</gene>
<keyword evidence="5 7" id="KW-0560">Oxidoreductase</keyword>
<dbReference type="InterPro" id="IPR016161">
    <property type="entry name" value="Ald_DH/histidinol_DH"/>
</dbReference>
<dbReference type="PROSITE" id="PS01223">
    <property type="entry name" value="PROA"/>
    <property type="match status" value="1"/>
</dbReference>
<accession>A0A3A9K6I4</accession>
<reference evidence="9 10" key="1">
    <citation type="submission" date="2017-10" db="EMBL/GenBank/DDBJ databases">
        <title>Bacillus sp. nov., a halophilic bacterium isolated from a Keqin Lake.</title>
        <authorList>
            <person name="Wang H."/>
        </authorList>
    </citation>
    <scope>NUCLEOTIDE SEQUENCE [LARGE SCALE GENOMIC DNA]</scope>
    <source>
        <strain evidence="9 10">KCTC 13187</strain>
    </source>
</reference>
<dbReference type="GO" id="GO:0055129">
    <property type="term" value="P:L-proline biosynthetic process"/>
    <property type="evidence" value="ECO:0007669"/>
    <property type="project" value="UniProtKB-UniRule"/>
</dbReference>
<dbReference type="Pfam" id="PF00171">
    <property type="entry name" value="Aldedh"/>
    <property type="match status" value="1"/>
</dbReference>
<dbReference type="InterPro" id="IPR016162">
    <property type="entry name" value="Ald_DH_N"/>
</dbReference>